<keyword evidence="2" id="KW-1185">Reference proteome</keyword>
<dbReference type="AlphaFoldDB" id="A0A8T0U6J3"/>
<gene>
    <name evidence="1" type="ORF">PVAP13_3NG260300</name>
</gene>
<dbReference type="Proteomes" id="UP000823388">
    <property type="component" value="Chromosome 3N"/>
</dbReference>
<dbReference type="EMBL" id="CM029042">
    <property type="protein sequence ID" value="KAG2620272.1"/>
    <property type="molecule type" value="Genomic_DNA"/>
</dbReference>
<comment type="caution">
    <text evidence="1">The sequence shown here is derived from an EMBL/GenBank/DDBJ whole genome shotgun (WGS) entry which is preliminary data.</text>
</comment>
<accession>A0A8T0U6J3</accession>
<name>A0A8T0U6J3_PANVG</name>
<protein>
    <submittedName>
        <fullName evidence="1">Uncharacterized protein</fullName>
    </submittedName>
</protein>
<proteinExistence type="predicted"/>
<reference evidence="1" key="1">
    <citation type="submission" date="2020-05" db="EMBL/GenBank/DDBJ databases">
        <title>WGS assembly of Panicum virgatum.</title>
        <authorList>
            <person name="Lovell J.T."/>
            <person name="Jenkins J."/>
            <person name="Shu S."/>
            <person name="Juenger T.E."/>
            <person name="Schmutz J."/>
        </authorList>
    </citation>
    <scope>NUCLEOTIDE SEQUENCE</scope>
    <source>
        <strain evidence="1">AP13</strain>
    </source>
</reference>
<organism evidence="1 2">
    <name type="scientific">Panicum virgatum</name>
    <name type="common">Blackwell switchgrass</name>
    <dbReference type="NCBI Taxonomy" id="38727"/>
    <lineage>
        <taxon>Eukaryota</taxon>
        <taxon>Viridiplantae</taxon>
        <taxon>Streptophyta</taxon>
        <taxon>Embryophyta</taxon>
        <taxon>Tracheophyta</taxon>
        <taxon>Spermatophyta</taxon>
        <taxon>Magnoliopsida</taxon>
        <taxon>Liliopsida</taxon>
        <taxon>Poales</taxon>
        <taxon>Poaceae</taxon>
        <taxon>PACMAD clade</taxon>
        <taxon>Panicoideae</taxon>
        <taxon>Panicodae</taxon>
        <taxon>Paniceae</taxon>
        <taxon>Panicinae</taxon>
        <taxon>Panicum</taxon>
        <taxon>Panicum sect. Hiantes</taxon>
    </lineage>
</organism>
<sequence length="174" mass="19625">MEWYRVIKKISVLDFANEKEVMLFQGYSRDEYGIIDIDTTKLHYADEPYIMANQVEQSSVLRMKPRNLFAMPEMENTLTTVDDTGEVDMVVIGVEHMNISNQIHDLTNWSRNDVKDATVDAKVIEEARQASTSESSFADIVEDDDEDDDTYVADGVVAPAVDSSHGGGKDDFFV</sequence>
<evidence type="ECO:0000313" key="2">
    <source>
        <dbReference type="Proteomes" id="UP000823388"/>
    </source>
</evidence>
<evidence type="ECO:0000313" key="1">
    <source>
        <dbReference type="EMBL" id="KAG2620272.1"/>
    </source>
</evidence>